<organism evidence="1 2">
    <name type="scientific">Amycolatopsis balhimycina DSM 5908</name>
    <dbReference type="NCBI Taxonomy" id="1081091"/>
    <lineage>
        <taxon>Bacteria</taxon>
        <taxon>Bacillati</taxon>
        <taxon>Actinomycetota</taxon>
        <taxon>Actinomycetes</taxon>
        <taxon>Pseudonocardiales</taxon>
        <taxon>Pseudonocardiaceae</taxon>
        <taxon>Amycolatopsis</taxon>
    </lineage>
</organism>
<dbReference type="OrthoDB" id="4020134at2"/>
<dbReference type="Proteomes" id="UP000286716">
    <property type="component" value="Unassembled WGS sequence"/>
</dbReference>
<comment type="caution">
    <text evidence="1">The sequence shown here is derived from an EMBL/GenBank/DDBJ whole genome shotgun (WGS) entry which is preliminary data.</text>
</comment>
<keyword evidence="2" id="KW-1185">Reference proteome</keyword>
<protein>
    <submittedName>
        <fullName evidence="1">Uncharacterized protein</fullName>
    </submittedName>
</protein>
<dbReference type="AlphaFoldDB" id="A0A428WHU5"/>
<reference evidence="1 2" key="1">
    <citation type="submission" date="2018-05" db="EMBL/GenBank/DDBJ databases">
        <title>Evolution of GPA BGCs.</title>
        <authorList>
            <person name="Waglechner N."/>
            <person name="Wright G.D."/>
        </authorList>
    </citation>
    <scope>NUCLEOTIDE SEQUENCE [LARGE SCALE GENOMIC DNA]</scope>
    <source>
        <strain evidence="1 2">DSM 5908</strain>
    </source>
</reference>
<evidence type="ECO:0000313" key="2">
    <source>
        <dbReference type="Proteomes" id="UP000286716"/>
    </source>
</evidence>
<accession>A0A428WHU5</accession>
<gene>
    <name evidence="1" type="ORF">DMA12_20770</name>
</gene>
<proteinExistence type="predicted"/>
<dbReference type="EMBL" id="QHHU01000028">
    <property type="protein sequence ID" value="RSM42658.1"/>
    <property type="molecule type" value="Genomic_DNA"/>
</dbReference>
<name>A0A428WHU5_AMYBA</name>
<evidence type="ECO:0000313" key="1">
    <source>
        <dbReference type="EMBL" id="RSM42658.1"/>
    </source>
</evidence>
<sequence length="76" mass="8649">MTWHHSAAEDGFTVVRCRHGASRERVEWLPASSYRRRRDVGVRGYGPDGLPGPGFRGRWPARNVTFCDPIGRQAIR</sequence>